<dbReference type="PANTHER" id="PTHR11062">
    <property type="entry name" value="EXOSTOSIN HEPARAN SULFATE GLYCOSYLTRANSFERASE -RELATED"/>
    <property type="match status" value="1"/>
</dbReference>
<feature type="domain" description="Exostosin GT47" evidence="7">
    <location>
        <begin position="163"/>
        <end position="441"/>
    </location>
</feature>
<evidence type="ECO:0000256" key="5">
    <source>
        <dbReference type="ARBA" id="ARBA00023034"/>
    </source>
</evidence>
<evidence type="ECO:0000313" key="8">
    <source>
        <dbReference type="EMBL" id="PON34577.1"/>
    </source>
</evidence>
<name>A0A2P5ADG2_TREOI</name>
<gene>
    <name evidence="8" type="ORF">TorRG33x02_352970</name>
</gene>
<keyword evidence="3" id="KW-0808">Transferase</keyword>
<accession>A0A2P5ADG2</accession>
<dbReference type="InParanoid" id="A0A2P5ADG2"/>
<reference evidence="9" key="1">
    <citation type="submission" date="2016-06" db="EMBL/GenBank/DDBJ databases">
        <title>Parallel loss of symbiosis genes in relatives of nitrogen-fixing non-legume Parasponia.</title>
        <authorList>
            <person name="Van Velzen R."/>
            <person name="Holmer R."/>
            <person name="Bu F."/>
            <person name="Rutten L."/>
            <person name="Van Zeijl A."/>
            <person name="Liu W."/>
            <person name="Santuari L."/>
            <person name="Cao Q."/>
            <person name="Sharma T."/>
            <person name="Shen D."/>
            <person name="Roswanjaya Y."/>
            <person name="Wardhani T."/>
            <person name="Kalhor M.S."/>
            <person name="Jansen J."/>
            <person name="Van den Hoogen J."/>
            <person name="Gungor B."/>
            <person name="Hartog M."/>
            <person name="Hontelez J."/>
            <person name="Verver J."/>
            <person name="Yang W.-C."/>
            <person name="Schijlen E."/>
            <person name="Repin R."/>
            <person name="Schilthuizen M."/>
            <person name="Schranz E."/>
            <person name="Heidstra R."/>
            <person name="Miyata K."/>
            <person name="Fedorova E."/>
            <person name="Kohlen W."/>
            <person name="Bisseling T."/>
            <person name="Smit S."/>
            <person name="Geurts R."/>
        </authorList>
    </citation>
    <scope>NUCLEOTIDE SEQUENCE [LARGE SCALE GENOMIC DNA]</scope>
    <source>
        <strain evidence="9">cv. RG33-2</strain>
    </source>
</reference>
<evidence type="ECO:0000256" key="4">
    <source>
        <dbReference type="ARBA" id="ARBA00022968"/>
    </source>
</evidence>
<evidence type="ECO:0000256" key="2">
    <source>
        <dbReference type="ARBA" id="ARBA00010271"/>
    </source>
</evidence>
<evidence type="ECO:0000313" key="9">
    <source>
        <dbReference type="Proteomes" id="UP000237000"/>
    </source>
</evidence>
<dbReference type="AlphaFoldDB" id="A0A2P5ADG2"/>
<keyword evidence="6" id="KW-0812">Transmembrane</keyword>
<comment type="similarity">
    <text evidence="2">Belongs to the glycosyltransferase 47 family.</text>
</comment>
<organism evidence="8 9">
    <name type="scientific">Trema orientale</name>
    <name type="common">Charcoal tree</name>
    <name type="synonym">Celtis orientalis</name>
    <dbReference type="NCBI Taxonomy" id="63057"/>
    <lineage>
        <taxon>Eukaryota</taxon>
        <taxon>Viridiplantae</taxon>
        <taxon>Streptophyta</taxon>
        <taxon>Embryophyta</taxon>
        <taxon>Tracheophyta</taxon>
        <taxon>Spermatophyta</taxon>
        <taxon>Magnoliopsida</taxon>
        <taxon>eudicotyledons</taxon>
        <taxon>Gunneridae</taxon>
        <taxon>Pentapetalae</taxon>
        <taxon>rosids</taxon>
        <taxon>fabids</taxon>
        <taxon>Rosales</taxon>
        <taxon>Cannabaceae</taxon>
        <taxon>Trema</taxon>
    </lineage>
</organism>
<keyword evidence="5" id="KW-0333">Golgi apparatus</keyword>
<feature type="transmembrane region" description="Helical" evidence="6">
    <location>
        <begin position="31"/>
        <end position="52"/>
    </location>
</feature>
<dbReference type="PANTHER" id="PTHR11062:SF267">
    <property type="entry name" value="EXOSTOSIN FAMILY PROTEIN"/>
    <property type="match status" value="1"/>
</dbReference>
<keyword evidence="9" id="KW-1185">Reference proteome</keyword>
<keyword evidence="4" id="KW-0735">Signal-anchor</keyword>
<dbReference type="GO" id="GO:0000139">
    <property type="term" value="C:Golgi membrane"/>
    <property type="evidence" value="ECO:0007669"/>
    <property type="project" value="UniProtKB-SubCell"/>
</dbReference>
<keyword evidence="3" id="KW-0328">Glycosyltransferase</keyword>
<dbReference type="OrthoDB" id="1924787at2759"/>
<keyword evidence="6" id="KW-1133">Transmembrane helix</keyword>
<sequence length="442" mass="50987">MKQPLLKFRHYDIPISIVEPKKDLRRPFRNIVARILSIILKFPITFTLLYLVTSFSITLLTMKYSFSIRISISLAQNDTVFHDSPVVPSLPTDHAVADQNIIKKSSKSTIEEELASVKEAILEANRTQTWNESESIVYNYLDEPTKSFYRNPYAFHQTQIEMDSLKIWVYREGDEPFFHNGASREIRSIEGLFLEAMSTSGFGLHFFSFASHPDEAHAFFIPASVEKMADHLNERQIVRLVTDYISMLAQRYPYWNRTNGADHFMLSCHDSATKITNQNPEFFQNFTRFLCNANVSEGFRPTRDISIPEYVVELNNSKRVDPKHDGQPPENRPTLAFFASDAHDGDIGKLLVKHWLNKDKEIQVHEYLPKGLHSQHFENIMGQSKFCLCPSGSKVMSSRVLEAIYEGCVPVLISDISKYLLPFSEFFDWSKFSIQTPPKRIH</sequence>
<comment type="subcellular location">
    <subcellularLocation>
        <location evidence="1">Golgi apparatus membrane</location>
        <topology evidence="1">Single-pass type II membrane protein</topology>
    </subcellularLocation>
</comment>
<dbReference type="GO" id="GO:0016757">
    <property type="term" value="F:glycosyltransferase activity"/>
    <property type="evidence" value="ECO:0007669"/>
    <property type="project" value="UniProtKB-KW"/>
</dbReference>
<dbReference type="InterPro" id="IPR040911">
    <property type="entry name" value="Exostosin_GT47"/>
</dbReference>
<protein>
    <submittedName>
        <fullName evidence="8">Exostosin-like</fullName>
    </submittedName>
</protein>
<proteinExistence type="inferred from homology"/>
<comment type="caution">
    <text evidence="8">The sequence shown here is derived from an EMBL/GenBank/DDBJ whole genome shotgun (WGS) entry which is preliminary data.</text>
</comment>
<dbReference type="Pfam" id="PF03016">
    <property type="entry name" value="Exostosin_GT47"/>
    <property type="match status" value="1"/>
</dbReference>
<dbReference type="STRING" id="63057.A0A2P5ADG2"/>
<evidence type="ECO:0000256" key="1">
    <source>
        <dbReference type="ARBA" id="ARBA00004323"/>
    </source>
</evidence>
<dbReference type="InterPro" id="IPR004263">
    <property type="entry name" value="Exostosin"/>
</dbReference>
<dbReference type="Proteomes" id="UP000237000">
    <property type="component" value="Unassembled WGS sequence"/>
</dbReference>
<evidence type="ECO:0000256" key="6">
    <source>
        <dbReference type="SAM" id="Phobius"/>
    </source>
</evidence>
<keyword evidence="6" id="KW-0472">Membrane</keyword>
<evidence type="ECO:0000256" key="3">
    <source>
        <dbReference type="ARBA" id="ARBA00022676"/>
    </source>
</evidence>
<dbReference type="EMBL" id="JXTC01000927">
    <property type="protein sequence ID" value="PON34577.1"/>
    <property type="molecule type" value="Genomic_DNA"/>
</dbReference>
<evidence type="ECO:0000259" key="7">
    <source>
        <dbReference type="Pfam" id="PF03016"/>
    </source>
</evidence>